<comment type="caution">
    <text evidence="7">The sequence shown here is derived from an EMBL/GenBank/DDBJ whole genome shotgun (WGS) entry which is preliminary data.</text>
</comment>
<proteinExistence type="predicted"/>
<feature type="transmembrane region" description="Helical" evidence="5">
    <location>
        <begin position="6"/>
        <end position="29"/>
    </location>
</feature>
<evidence type="ECO:0000256" key="4">
    <source>
        <dbReference type="ARBA" id="ARBA00023136"/>
    </source>
</evidence>
<dbReference type="InterPro" id="IPR010652">
    <property type="entry name" value="DUF1232"/>
</dbReference>
<dbReference type="EMBL" id="JACHJU010000006">
    <property type="protein sequence ID" value="MBB4943981.1"/>
    <property type="molecule type" value="Genomic_DNA"/>
</dbReference>
<dbReference type="Pfam" id="PF06803">
    <property type="entry name" value="DUF1232"/>
    <property type="match status" value="1"/>
</dbReference>
<evidence type="ECO:0000256" key="2">
    <source>
        <dbReference type="ARBA" id="ARBA00022692"/>
    </source>
</evidence>
<dbReference type="GO" id="GO:0012505">
    <property type="term" value="C:endomembrane system"/>
    <property type="evidence" value="ECO:0007669"/>
    <property type="project" value="UniProtKB-SubCell"/>
</dbReference>
<evidence type="ECO:0000313" key="7">
    <source>
        <dbReference type="EMBL" id="MBB4943981.1"/>
    </source>
</evidence>
<keyword evidence="3 5" id="KW-1133">Transmembrane helix</keyword>
<keyword evidence="2 5" id="KW-0812">Transmembrane</keyword>
<evidence type="ECO:0000256" key="3">
    <source>
        <dbReference type="ARBA" id="ARBA00022989"/>
    </source>
</evidence>
<evidence type="ECO:0000313" key="8">
    <source>
        <dbReference type="Proteomes" id="UP000534286"/>
    </source>
</evidence>
<gene>
    <name evidence="7" type="ORF">FHR32_008382</name>
</gene>
<name>A0A7W7WEC1_9ACTN</name>
<sequence>MWWDIALGTGIAIALVAGWLLLITALVVVRPEAGLLKEALRILPDLLRLLRRLATDTSLPRGVRIRLGLLMAYLAMPFDLIPDFIPVLGYADDAIIVTVALRAVVRRAGLEAVRGHRPGTPAGFAALCRLTGLNP</sequence>
<dbReference type="Proteomes" id="UP000534286">
    <property type="component" value="Unassembled WGS sequence"/>
</dbReference>
<dbReference type="AlphaFoldDB" id="A0A7W7WEC1"/>
<dbReference type="RefSeq" id="WP_184759858.1">
    <property type="nucleotide sequence ID" value="NZ_BAABEK010000104.1"/>
</dbReference>
<keyword evidence="8" id="KW-1185">Reference proteome</keyword>
<comment type="subcellular location">
    <subcellularLocation>
        <location evidence="1">Endomembrane system</location>
        <topology evidence="1">Multi-pass membrane protein</topology>
    </subcellularLocation>
</comment>
<protein>
    <submittedName>
        <fullName evidence="7">Uncharacterized membrane protein YkvA (DUF1232 family)</fullName>
    </submittedName>
</protein>
<reference evidence="7 8" key="1">
    <citation type="submission" date="2020-08" db="EMBL/GenBank/DDBJ databases">
        <title>Sequencing the genomes of 1000 actinobacteria strains.</title>
        <authorList>
            <person name="Klenk H.-P."/>
        </authorList>
    </citation>
    <scope>NUCLEOTIDE SEQUENCE [LARGE SCALE GENOMIC DNA]</scope>
    <source>
        <strain evidence="7 8">DSM 43023</strain>
    </source>
</reference>
<accession>A0A7W7WEC1</accession>
<evidence type="ECO:0000256" key="5">
    <source>
        <dbReference type="SAM" id="Phobius"/>
    </source>
</evidence>
<keyword evidence="4 5" id="KW-0472">Membrane</keyword>
<feature type="domain" description="DUF1232" evidence="6">
    <location>
        <begin position="64"/>
        <end position="98"/>
    </location>
</feature>
<evidence type="ECO:0000259" key="6">
    <source>
        <dbReference type="Pfam" id="PF06803"/>
    </source>
</evidence>
<organism evidence="7 8">
    <name type="scientific">Streptosporangium album</name>
    <dbReference type="NCBI Taxonomy" id="47479"/>
    <lineage>
        <taxon>Bacteria</taxon>
        <taxon>Bacillati</taxon>
        <taxon>Actinomycetota</taxon>
        <taxon>Actinomycetes</taxon>
        <taxon>Streptosporangiales</taxon>
        <taxon>Streptosporangiaceae</taxon>
        <taxon>Streptosporangium</taxon>
    </lineage>
</organism>
<evidence type="ECO:0000256" key="1">
    <source>
        <dbReference type="ARBA" id="ARBA00004127"/>
    </source>
</evidence>